<dbReference type="InterPro" id="IPR014710">
    <property type="entry name" value="RmlC-like_jellyroll"/>
</dbReference>
<keyword evidence="7" id="KW-1071">Ligand-gated ion channel</keyword>
<dbReference type="InterPro" id="IPR018490">
    <property type="entry name" value="cNMP-bd_dom_sf"/>
</dbReference>
<keyword evidence="5" id="KW-0406">Ion transport</keyword>
<accession>A0A2C9DCD3</accession>
<dbReference type="GO" id="GO:0044877">
    <property type="term" value="F:protein-containing complex binding"/>
    <property type="evidence" value="ECO:0007669"/>
    <property type="project" value="TreeGrafter"/>
</dbReference>
<proteinExistence type="predicted"/>
<dbReference type="OrthoDB" id="3525895at2"/>
<name>A0A2C9DCD3_9HYPH</name>
<evidence type="ECO:0000256" key="7">
    <source>
        <dbReference type="ARBA" id="ARBA00023286"/>
    </source>
</evidence>
<evidence type="ECO:0000256" key="8">
    <source>
        <dbReference type="ARBA" id="ARBA00023303"/>
    </source>
</evidence>
<dbReference type="PROSITE" id="PS00889">
    <property type="entry name" value="CNMP_BINDING_2"/>
    <property type="match status" value="1"/>
</dbReference>
<protein>
    <submittedName>
        <fullName evidence="10">cAMP regulatory protein</fullName>
    </submittedName>
</protein>
<dbReference type="PRINTS" id="PR00103">
    <property type="entry name" value="CAMPKINASE"/>
</dbReference>
<evidence type="ECO:0000256" key="3">
    <source>
        <dbReference type="ARBA" id="ARBA00022692"/>
    </source>
</evidence>
<sequence length="162" mass="18089">MLLKDEVKILRRLPLFAGVEPTKLKLLAFTSDRLRYAPGGVLFRQGDMGDAAYVILSGIAEVLIESPAGPIKVAEVREDAIVGEIAILCDVARTATVRAMTDLDALRINKEHFLNLMKDYPEITIEVIRELANRLSVTSMELSEERAKARRHQEEMLVGKDD</sequence>
<dbReference type="CDD" id="cd00038">
    <property type="entry name" value="CAP_ED"/>
    <property type="match status" value="1"/>
</dbReference>
<feature type="domain" description="Cyclic nucleotide-binding" evidence="9">
    <location>
        <begin position="15"/>
        <end position="134"/>
    </location>
</feature>
<evidence type="ECO:0000256" key="4">
    <source>
        <dbReference type="ARBA" id="ARBA00022989"/>
    </source>
</evidence>
<dbReference type="RefSeq" id="WP_099557644.1">
    <property type="nucleotide sequence ID" value="NZ_LT960614.1"/>
</dbReference>
<evidence type="ECO:0000313" key="11">
    <source>
        <dbReference type="Proteomes" id="UP000223606"/>
    </source>
</evidence>
<evidence type="ECO:0000259" key="9">
    <source>
        <dbReference type="PROSITE" id="PS50042"/>
    </source>
</evidence>
<gene>
    <name evidence="10" type="primary">crp_1</name>
    <name evidence="10" type="ORF">HDIA_3840</name>
</gene>
<keyword evidence="4" id="KW-1133">Transmembrane helix</keyword>
<dbReference type="PROSITE" id="PS50042">
    <property type="entry name" value="CNMP_BINDING_3"/>
    <property type="match status" value="1"/>
</dbReference>
<dbReference type="KEGG" id="hdi:HDIA_3840"/>
<organism evidence="10 11">
    <name type="scientific">Hartmannibacter diazotrophicus</name>
    <dbReference type="NCBI Taxonomy" id="1482074"/>
    <lineage>
        <taxon>Bacteria</taxon>
        <taxon>Pseudomonadati</taxon>
        <taxon>Pseudomonadota</taxon>
        <taxon>Alphaproteobacteria</taxon>
        <taxon>Hyphomicrobiales</taxon>
        <taxon>Pleomorphomonadaceae</taxon>
        <taxon>Hartmannibacter</taxon>
    </lineage>
</organism>
<dbReference type="Gene3D" id="2.60.120.10">
    <property type="entry name" value="Jelly Rolls"/>
    <property type="match status" value="1"/>
</dbReference>
<evidence type="ECO:0000256" key="5">
    <source>
        <dbReference type="ARBA" id="ARBA00023065"/>
    </source>
</evidence>
<dbReference type="GO" id="GO:0016020">
    <property type="term" value="C:membrane"/>
    <property type="evidence" value="ECO:0007669"/>
    <property type="project" value="UniProtKB-SubCell"/>
</dbReference>
<dbReference type="InterPro" id="IPR050866">
    <property type="entry name" value="CNG_cation_channel"/>
</dbReference>
<evidence type="ECO:0000256" key="1">
    <source>
        <dbReference type="ARBA" id="ARBA00004141"/>
    </source>
</evidence>
<dbReference type="PANTHER" id="PTHR45638">
    <property type="entry name" value="CYCLIC NUCLEOTIDE-GATED CATION CHANNEL SUBUNIT A"/>
    <property type="match status" value="1"/>
</dbReference>
<evidence type="ECO:0000256" key="6">
    <source>
        <dbReference type="ARBA" id="ARBA00023136"/>
    </source>
</evidence>
<evidence type="ECO:0000313" key="10">
    <source>
        <dbReference type="EMBL" id="SON57381.1"/>
    </source>
</evidence>
<keyword evidence="3" id="KW-0812">Transmembrane</keyword>
<keyword evidence="11" id="KW-1185">Reference proteome</keyword>
<dbReference type="SMART" id="SM00100">
    <property type="entry name" value="cNMP"/>
    <property type="match status" value="1"/>
</dbReference>
<keyword evidence="8" id="KW-0407">Ion channel</keyword>
<evidence type="ECO:0000256" key="2">
    <source>
        <dbReference type="ARBA" id="ARBA00022448"/>
    </source>
</evidence>
<dbReference type="AlphaFoldDB" id="A0A2C9DCD3"/>
<dbReference type="PANTHER" id="PTHR45638:SF11">
    <property type="entry name" value="CYCLIC NUCLEOTIDE-GATED CATION CHANNEL SUBUNIT A"/>
    <property type="match status" value="1"/>
</dbReference>
<dbReference type="SUPFAM" id="SSF51206">
    <property type="entry name" value="cAMP-binding domain-like"/>
    <property type="match status" value="1"/>
</dbReference>
<dbReference type="Pfam" id="PF00027">
    <property type="entry name" value="cNMP_binding"/>
    <property type="match status" value="1"/>
</dbReference>
<reference evidence="11" key="1">
    <citation type="submission" date="2017-09" db="EMBL/GenBank/DDBJ databases">
        <title>Genome sequence of Nannocystis excedens DSM 71.</title>
        <authorList>
            <person name="Blom J."/>
        </authorList>
    </citation>
    <scope>NUCLEOTIDE SEQUENCE [LARGE SCALE GENOMIC DNA]</scope>
    <source>
        <strain evidence="11">type strain: E19</strain>
    </source>
</reference>
<dbReference type="InterPro" id="IPR018488">
    <property type="entry name" value="cNMP-bd_CS"/>
</dbReference>
<dbReference type="EMBL" id="LT960614">
    <property type="protein sequence ID" value="SON57381.1"/>
    <property type="molecule type" value="Genomic_DNA"/>
</dbReference>
<dbReference type="Proteomes" id="UP000223606">
    <property type="component" value="Chromosome 1"/>
</dbReference>
<comment type="subcellular location">
    <subcellularLocation>
        <location evidence="1">Membrane</location>
        <topology evidence="1">Multi-pass membrane protein</topology>
    </subcellularLocation>
</comment>
<dbReference type="GO" id="GO:0005221">
    <property type="term" value="F:intracellularly cyclic nucleotide-activated monoatomic cation channel activity"/>
    <property type="evidence" value="ECO:0007669"/>
    <property type="project" value="InterPro"/>
</dbReference>
<keyword evidence="6" id="KW-0472">Membrane</keyword>
<keyword evidence="2" id="KW-0813">Transport</keyword>
<dbReference type="InterPro" id="IPR000595">
    <property type="entry name" value="cNMP-bd_dom"/>
</dbReference>